<protein>
    <submittedName>
        <fullName evidence="1">Uncharacterized protein</fullName>
    </submittedName>
</protein>
<proteinExistence type="predicted"/>
<dbReference type="KEGG" id="ant:Arnit_1172"/>
<dbReference type="STRING" id="572480.Arnit_1172"/>
<dbReference type="RefSeq" id="WP_013134976.1">
    <property type="nucleotide sequence ID" value="NC_014166.1"/>
</dbReference>
<name>D5V403_ARCNC</name>
<evidence type="ECO:0000313" key="1">
    <source>
        <dbReference type="EMBL" id="ADG92831.1"/>
    </source>
</evidence>
<organism evidence="1 2">
    <name type="scientific">Arcobacter nitrofigilis (strain ATCC 33309 / DSM 7299 / CCUG 15893 / LMG 7604 / NCTC 12251 / CI)</name>
    <name type="common">Campylobacter nitrofigilis</name>
    <dbReference type="NCBI Taxonomy" id="572480"/>
    <lineage>
        <taxon>Bacteria</taxon>
        <taxon>Pseudomonadati</taxon>
        <taxon>Campylobacterota</taxon>
        <taxon>Epsilonproteobacteria</taxon>
        <taxon>Campylobacterales</taxon>
        <taxon>Arcobacteraceae</taxon>
        <taxon>Arcobacter</taxon>
    </lineage>
</organism>
<dbReference type="AlphaFoldDB" id="D5V403"/>
<dbReference type="HOGENOM" id="CLU_2271568_0_0_7"/>
<dbReference type="Proteomes" id="UP000000939">
    <property type="component" value="Chromosome"/>
</dbReference>
<keyword evidence="2" id="KW-1185">Reference proteome</keyword>
<evidence type="ECO:0000313" key="2">
    <source>
        <dbReference type="Proteomes" id="UP000000939"/>
    </source>
</evidence>
<dbReference type="EMBL" id="CP001999">
    <property type="protein sequence ID" value="ADG92831.1"/>
    <property type="molecule type" value="Genomic_DNA"/>
</dbReference>
<dbReference type="OrthoDB" id="9918415at2"/>
<accession>D5V403</accession>
<gene>
    <name evidence="1" type="ordered locus">Arnit_1172</name>
</gene>
<reference evidence="1 2" key="1">
    <citation type="journal article" date="2010" name="Stand. Genomic Sci.">
        <title>Complete genome sequence of Arcobacter nitrofigilis type strain (CI).</title>
        <authorList>
            <person name="Pati A."/>
            <person name="Gronow S."/>
            <person name="Lapidus A."/>
            <person name="Copeland A."/>
            <person name="Glavina Del Rio T."/>
            <person name="Nolan M."/>
            <person name="Lucas S."/>
            <person name="Tice H."/>
            <person name="Cheng J.F."/>
            <person name="Han C."/>
            <person name="Chertkov O."/>
            <person name="Bruce D."/>
            <person name="Tapia R."/>
            <person name="Goodwin L."/>
            <person name="Pitluck S."/>
            <person name="Liolios K."/>
            <person name="Ivanova N."/>
            <person name="Mavromatis K."/>
            <person name="Chen A."/>
            <person name="Palaniappan K."/>
            <person name="Land M."/>
            <person name="Hauser L."/>
            <person name="Chang Y.J."/>
            <person name="Jeffries C.D."/>
            <person name="Detter J.C."/>
            <person name="Rohde M."/>
            <person name="Goker M."/>
            <person name="Bristow J."/>
            <person name="Eisen J.A."/>
            <person name="Markowitz V."/>
            <person name="Hugenholtz P."/>
            <person name="Klenk H.P."/>
            <person name="Kyrpides N.C."/>
        </authorList>
    </citation>
    <scope>NUCLEOTIDE SEQUENCE [LARGE SCALE GENOMIC DNA]</scope>
    <source>
        <strain evidence="2">ATCC 33309 / DSM 7299 / CCUG 15893 / LMG 7604 / NCTC 12251 / CI</strain>
    </source>
</reference>
<sequence length="102" mass="11895">MFESIMEAKIKKWEEEKNKPGYVPPPPVKNTFGKPIEQTLIDEIEELVIKASKSTNEEEKQSLLKKVNSLETQLLLSFENQGLYLVAQKTQKRLQKFRMDNL</sequence>